<gene>
    <name evidence="8" type="ORF">VPNG_02620</name>
</gene>
<accession>A0A423XI22</accession>
<dbReference type="NCBIfam" id="NF002937">
    <property type="entry name" value="PRK03584.1"/>
    <property type="match status" value="1"/>
</dbReference>
<feature type="domain" description="Acetyl-coenzyme A synthetase N-terminal" evidence="7">
    <location>
        <begin position="100"/>
        <end position="157"/>
    </location>
</feature>
<dbReference type="Gene3D" id="3.30.300.30">
    <property type="match status" value="1"/>
</dbReference>
<dbReference type="InParanoid" id="A0A423XI22"/>
<evidence type="ECO:0000313" key="8">
    <source>
        <dbReference type="EMBL" id="ROW15983.1"/>
    </source>
</evidence>
<dbReference type="Proteomes" id="UP000285146">
    <property type="component" value="Unassembled WGS sequence"/>
</dbReference>
<dbReference type="EMBL" id="LKEB01000007">
    <property type="protein sequence ID" value="ROW15983.1"/>
    <property type="molecule type" value="Genomic_DNA"/>
</dbReference>
<sequence>MGESRILKWLGALLWACRARLIRLVKDIRQCAIHGKLSDDGRQKVDSDFSVIDSIGAAGVRPNAAVKAALLWQHPSPADTHMWKFMQQVNQKHCTHLETYTQLHDWGRDNLSSLWAEIWDYCKIRHSAPYEQVVSNAQSMWPRPRWFTNARLNFAENLLFPPTQDVCEDQLAVIAVTETDRERVTWKELRERVRLCQAGMRSMDVKVGDRVAGFVANHTNALVAMLAATSLGAIWTAVSPDTGVTATVDRLLQISPSLLFADNALLYKGKVHIALSNVYRVSAALPSLKATVMFSTLKSEATQIDSPGMVAGTRIIPYHEFTQGMAGGPDLAFTQLPAEHPVYILYSSGTTGVPKCIVHGAIGTLLQHKKEHILHSDIRPGDRFCQITTCMWMMWHWLVSGLGSGATVVLYNGSPFHYYCPTSSSPTSEGGEEISGSVEDYLAMPKLIGELGINQFGTSAKYLSMLEQHGVMPRACSSPLDTLQAIYSTGSPLAASTFHYVYEAFGPVHLGSISGGTDIISDFGTPCPLQPVHAGELQVVGLGLSVQAWDEHGDDVSASGKPGELVCVQPFPSQPIQFWGPEGENKYRASYFERFGGTPVWAHGDFIQFNPQTGGMVILGRSDGVLNPCGVRFGSAELYSLLQAYFPDEIEDSLCVGKRREYDSDEVVVLFVKMRERKTFSSRLAGGIRDVVRRELSPRHIPGVIAECPDIPITPNGKKVEVLIKQIL</sequence>
<organism evidence="8 9">
    <name type="scientific">Cytospora leucostoma</name>
    <dbReference type="NCBI Taxonomy" id="1230097"/>
    <lineage>
        <taxon>Eukaryota</taxon>
        <taxon>Fungi</taxon>
        <taxon>Dikarya</taxon>
        <taxon>Ascomycota</taxon>
        <taxon>Pezizomycotina</taxon>
        <taxon>Sordariomycetes</taxon>
        <taxon>Sordariomycetidae</taxon>
        <taxon>Diaporthales</taxon>
        <taxon>Cytosporaceae</taxon>
        <taxon>Cytospora</taxon>
    </lineage>
</organism>
<dbReference type="InterPro" id="IPR000873">
    <property type="entry name" value="AMP-dep_synth/lig_dom"/>
</dbReference>
<evidence type="ECO:0000259" key="7">
    <source>
        <dbReference type="Pfam" id="PF16177"/>
    </source>
</evidence>
<dbReference type="GO" id="GO:0005524">
    <property type="term" value="F:ATP binding"/>
    <property type="evidence" value="ECO:0007669"/>
    <property type="project" value="UniProtKB-KW"/>
</dbReference>
<keyword evidence="9" id="KW-1185">Reference proteome</keyword>
<comment type="caution">
    <text evidence="8">The sequence shown here is derived from an EMBL/GenBank/DDBJ whole genome shotgun (WGS) entry which is preliminary data.</text>
</comment>
<feature type="domain" description="AMP-dependent synthetase/ligase" evidence="6">
    <location>
        <begin position="170"/>
        <end position="567"/>
    </location>
</feature>
<dbReference type="PANTHER" id="PTHR42921">
    <property type="entry name" value="ACETOACETYL-COA SYNTHETASE"/>
    <property type="match status" value="1"/>
</dbReference>
<protein>
    <submittedName>
        <fullName evidence="8">Uncharacterized protein</fullName>
    </submittedName>
</protein>
<keyword evidence="5" id="KW-0732">Signal</keyword>
<dbReference type="NCBIfam" id="TIGR01217">
    <property type="entry name" value="ac_ac_CoA_syn"/>
    <property type="match status" value="1"/>
</dbReference>
<dbReference type="InterPro" id="IPR042099">
    <property type="entry name" value="ANL_N_sf"/>
</dbReference>
<dbReference type="Pfam" id="PF00501">
    <property type="entry name" value="AMP-binding"/>
    <property type="match status" value="1"/>
</dbReference>
<evidence type="ECO:0000256" key="4">
    <source>
        <dbReference type="ARBA" id="ARBA00022840"/>
    </source>
</evidence>
<evidence type="ECO:0000313" key="9">
    <source>
        <dbReference type="Proteomes" id="UP000285146"/>
    </source>
</evidence>
<evidence type="ECO:0000259" key="6">
    <source>
        <dbReference type="Pfam" id="PF00501"/>
    </source>
</evidence>
<dbReference type="GO" id="GO:0030729">
    <property type="term" value="F:acetoacetate-CoA ligase activity"/>
    <property type="evidence" value="ECO:0007669"/>
    <property type="project" value="InterPro"/>
</dbReference>
<keyword evidence="2" id="KW-0436">Ligase</keyword>
<keyword evidence="4" id="KW-0067">ATP-binding</keyword>
<dbReference type="InterPro" id="IPR020845">
    <property type="entry name" value="AMP-binding_CS"/>
</dbReference>
<name>A0A423XI22_9PEZI</name>
<dbReference type="PANTHER" id="PTHR42921:SF1">
    <property type="entry name" value="ACETOACETYL-COA SYNTHETASE"/>
    <property type="match status" value="1"/>
</dbReference>
<evidence type="ECO:0000256" key="5">
    <source>
        <dbReference type="SAM" id="SignalP"/>
    </source>
</evidence>
<feature type="signal peptide" evidence="5">
    <location>
        <begin position="1"/>
        <end position="19"/>
    </location>
</feature>
<evidence type="ECO:0000256" key="2">
    <source>
        <dbReference type="ARBA" id="ARBA00022598"/>
    </source>
</evidence>
<dbReference type="STRING" id="1230097.A0A423XI22"/>
<dbReference type="Pfam" id="PF16177">
    <property type="entry name" value="ACAS_N"/>
    <property type="match status" value="1"/>
</dbReference>
<dbReference type="InterPro" id="IPR045851">
    <property type="entry name" value="AMP-bd_C_sf"/>
</dbReference>
<dbReference type="OrthoDB" id="10253869at2759"/>
<evidence type="ECO:0000256" key="1">
    <source>
        <dbReference type="ARBA" id="ARBA00006432"/>
    </source>
</evidence>
<dbReference type="InterPro" id="IPR005914">
    <property type="entry name" value="Acac_CoA_synth"/>
</dbReference>
<feature type="chain" id="PRO_5019472248" evidence="5">
    <location>
        <begin position="20"/>
        <end position="728"/>
    </location>
</feature>
<keyword evidence="3" id="KW-0547">Nucleotide-binding</keyword>
<dbReference type="GO" id="GO:0006629">
    <property type="term" value="P:lipid metabolic process"/>
    <property type="evidence" value="ECO:0007669"/>
    <property type="project" value="InterPro"/>
</dbReference>
<comment type="similarity">
    <text evidence="1">Belongs to the ATP-dependent AMP-binding enzyme family.</text>
</comment>
<dbReference type="SUPFAM" id="SSF56801">
    <property type="entry name" value="Acetyl-CoA synthetase-like"/>
    <property type="match status" value="1"/>
</dbReference>
<reference evidence="8 9" key="1">
    <citation type="submission" date="2015-09" db="EMBL/GenBank/DDBJ databases">
        <title>Host preference determinants of Valsa canker pathogens revealed by comparative genomics.</title>
        <authorList>
            <person name="Yin Z."/>
            <person name="Huang L."/>
        </authorList>
    </citation>
    <scope>NUCLEOTIDE SEQUENCE [LARGE SCALE GENOMIC DNA]</scope>
    <source>
        <strain evidence="8 9">SXYLt</strain>
    </source>
</reference>
<dbReference type="InterPro" id="IPR032387">
    <property type="entry name" value="ACAS_N"/>
</dbReference>
<proteinExistence type="inferred from homology"/>
<dbReference type="AlphaFoldDB" id="A0A423XI22"/>
<dbReference type="PROSITE" id="PS00455">
    <property type="entry name" value="AMP_BINDING"/>
    <property type="match status" value="1"/>
</dbReference>
<dbReference type="Gene3D" id="3.40.50.12780">
    <property type="entry name" value="N-terminal domain of ligase-like"/>
    <property type="match status" value="1"/>
</dbReference>
<evidence type="ECO:0000256" key="3">
    <source>
        <dbReference type="ARBA" id="ARBA00022741"/>
    </source>
</evidence>